<evidence type="ECO:0000256" key="1">
    <source>
        <dbReference type="ARBA" id="ARBA00004141"/>
    </source>
</evidence>
<dbReference type="eggNOG" id="COG1286">
    <property type="taxonomic scope" value="Bacteria"/>
</dbReference>
<dbReference type="AlphaFoldDB" id="A0A0H2VFU9"/>
<evidence type="ECO:0008006" key="8">
    <source>
        <dbReference type="Google" id="ProtNLM"/>
    </source>
</evidence>
<dbReference type="GeneID" id="50019027"/>
<gene>
    <name evidence="6" type="ordered locus">SE_0835</name>
</gene>
<dbReference type="Proteomes" id="UP000001411">
    <property type="component" value="Chromosome"/>
</dbReference>
<keyword evidence="3 5" id="KW-1133">Transmembrane helix</keyword>
<feature type="transmembrane region" description="Helical" evidence="5">
    <location>
        <begin position="114"/>
        <end position="138"/>
    </location>
</feature>
<sequence>MLIDIVVLLIICYFIVIGFRRGIWLSILHFASSIVSLYIASQHYQSIAQRLVVFVPFPKTVAFDMVYTIPYDHLQYRFEKVIAFIIIFGMCKLILYLVVVTFDNIITYKKIHLVSRISSVVLSIISVFIYLQIGLYLLSLYPHSFIQYQLSQSLVSRVVIEQIPYLSQFILNL</sequence>
<evidence type="ECO:0000256" key="2">
    <source>
        <dbReference type="ARBA" id="ARBA00022692"/>
    </source>
</evidence>
<name>A0A0H2VFU9_STAES</name>
<feature type="transmembrane region" description="Helical" evidence="5">
    <location>
        <begin position="6"/>
        <end position="39"/>
    </location>
</feature>
<keyword evidence="4 5" id="KW-0472">Membrane</keyword>
<keyword evidence="2 5" id="KW-0812">Transmembrane</keyword>
<dbReference type="KEGG" id="sep:SE_0835"/>
<protein>
    <recommendedName>
        <fullName evidence="8">CvpA family protein</fullName>
    </recommendedName>
</protein>
<evidence type="ECO:0000256" key="3">
    <source>
        <dbReference type="ARBA" id="ARBA00022989"/>
    </source>
</evidence>
<evidence type="ECO:0000313" key="7">
    <source>
        <dbReference type="Proteomes" id="UP000001411"/>
    </source>
</evidence>
<evidence type="ECO:0000256" key="4">
    <source>
        <dbReference type="ARBA" id="ARBA00023136"/>
    </source>
</evidence>
<reference evidence="6 7" key="1">
    <citation type="journal article" date="2003" name="Mol. Microbiol.">
        <title>Genome-based analysis of virulence genes in a non-biofilm-forming Staphylococcus epidermidis strain (ATCC 12228).</title>
        <authorList>
            <person name="Zhang Y.Q."/>
            <person name="Ren S.X."/>
            <person name="Li H.L."/>
            <person name="Wang Y.X."/>
            <person name="Fu G."/>
            <person name="Yang J."/>
            <person name="Qin Z.Q."/>
            <person name="Miao Y.G."/>
            <person name="Wang W.Y."/>
            <person name="Chen R.S."/>
            <person name="Shen Y."/>
            <person name="Chen Z."/>
            <person name="Yuan Z.H."/>
            <person name="Zhao G.P."/>
            <person name="Qu D."/>
            <person name="Danchin A."/>
            <person name="Wen Y.M."/>
        </authorList>
    </citation>
    <scope>NUCLEOTIDE SEQUENCE [LARGE SCALE GENOMIC DNA]</scope>
    <source>
        <strain evidence="7">ATCC 12228 / FDA PCI 1200</strain>
    </source>
</reference>
<comment type="subcellular location">
    <subcellularLocation>
        <location evidence="1">Membrane</location>
        <topology evidence="1">Multi-pass membrane protein</topology>
    </subcellularLocation>
</comment>
<dbReference type="RefSeq" id="WP_001830147.1">
    <property type="nucleotide sequence ID" value="NC_004461.1"/>
</dbReference>
<dbReference type="Pfam" id="PF02674">
    <property type="entry name" value="Colicin_V"/>
    <property type="match status" value="1"/>
</dbReference>
<dbReference type="GO" id="GO:0016020">
    <property type="term" value="C:membrane"/>
    <property type="evidence" value="ECO:0007669"/>
    <property type="project" value="UniProtKB-SubCell"/>
</dbReference>
<dbReference type="OrthoDB" id="2413505at2"/>
<organism evidence="6 7">
    <name type="scientific">Staphylococcus epidermidis (strain ATCC 12228 / FDA PCI 1200)</name>
    <dbReference type="NCBI Taxonomy" id="176280"/>
    <lineage>
        <taxon>Bacteria</taxon>
        <taxon>Bacillati</taxon>
        <taxon>Bacillota</taxon>
        <taxon>Bacilli</taxon>
        <taxon>Bacillales</taxon>
        <taxon>Staphylococcaceae</taxon>
        <taxon>Staphylococcus</taxon>
    </lineage>
</organism>
<dbReference type="InterPro" id="IPR003825">
    <property type="entry name" value="Colicin-V_CvpA"/>
</dbReference>
<evidence type="ECO:0000256" key="5">
    <source>
        <dbReference type="SAM" id="Phobius"/>
    </source>
</evidence>
<evidence type="ECO:0000313" key="6">
    <source>
        <dbReference type="EMBL" id="AAO04432.1"/>
    </source>
</evidence>
<dbReference type="EMBL" id="AE015929">
    <property type="protein sequence ID" value="AAO04432.1"/>
    <property type="molecule type" value="Genomic_DNA"/>
</dbReference>
<dbReference type="PANTHER" id="PTHR37306:SF1">
    <property type="entry name" value="COLICIN V PRODUCTION PROTEIN"/>
    <property type="match status" value="1"/>
</dbReference>
<proteinExistence type="predicted"/>
<dbReference type="PATRIC" id="fig|176280.10.peg.808"/>
<dbReference type="GO" id="GO:0009403">
    <property type="term" value="P:toxin biosynthetic process"/>
    <property type="evidence" value="ECO:0007669"/>
    <property type="project" value="InterPro"/>
</dbReference>
<feature type="transmembrane region" description="Helical" evidence="5">
    <location>
        <begin position="81"/>
        <end position="102"/>
    </location>
</feature>
<dbReference type="PANTHER" id="PTHR37306">
    <property type="entry name" value="COLICIN V PRODUCTION PROTEIN"/>
    <property type="match status" value="1"/>
</dbReference>
<dbReference type="HOGENOM" id="CLU_092720_3_0_9"/>
<accession>A0A0H2VFU9</accession>